<dbReference type="PANTHER" id="PTHR48104:SF30">
    <property type="entry name" value="METACASPASE-1"/>
    <property type="match status" value="1"/>
</dbReference>
<dbReference type="Gene3D" id="3.40.50.1460">
    <property type="match status" value="1"/>
</dbReference>
<dbReference type="GO" id="GO:0006508">
    <property type="term" value="P:proteolysis"/>
    <property type="evidence" value="ECO:0007669"/>
    <property type="project" value="InterPro"/>
</dbReference>
<dbReference type="GO" id="GO:0005737">
    <property type="term" value="C:cytoplasm"/>
    <property type="evidence" value="ECO:0007669"/>
    <property type="project" value="TreeGrafter"/>
</dbReference>
<organism evidence="3 4">
    <name type="scientific">Cercophora samala</name>
    <dbReference type="NCBI Taxonomy" id="330535"/>
    <lineage>
        <taxon>Eukaryota</taxon>
        <taxon>Fungi</taxon>
        <taxon>Dikarya</taxon>
        <taxon>Ascomycota</taxon>
        <taxon>Pezizomycotina</taxon>
        <taxon>Sordariomycetes</taxon>
        <taxon>Sordariomycetidae</taxon>
        <taxon>Sordariales</taxon>
        <taxon>Lasiosphaeriaceae</taxon>
        <taxon>Cercophora</taxon>
    </lineage>
</organism>
<dbReference type="Proteomes" id="UP001174997">
    <property type="component" value="Unassembled WGS sequence"/>
</dbReference>
<dbReference type="AlphaFoldDB" id="A0AA39Z8D4"/>
<gene>
    <name evidence="3" type="ORF">QBC41DRAFT_157328</name>
</gene>
<name>A0AA39Z8D4_9PEZI</name>
<dbReference type="InterPro" id="IPR011600">
    <property type="entry name" value="Pept_C14_caspase"/>
</dbReference>
<comment type="similarity">
    <text evidence="1">Belongs to the peptidase C14B family.</text>
</comment>
<dbReference type="InterPro" id="IPR050452">
    <property type="entry name" value="Metacaspase"/>
</dbReference>
<sequence>MCRCFYSRNQGCMWLRTRFAHQRNYDTIKCYYIKVVDHTTVSHSLSAVMAPKTHLAVLIGVGSHVEGQCTTPVRGALADIEAISTILDPRPHVQVTKFGIGADGTIVGQLPTRADIRRFFDSLIDVVNGPGSTITHVYIHFSGHGTRRQGCGPALLVLYDLNIGTKDLAKWIAKLNEHNIRVTLVLDCCFSASAHRGDDDSDIRFTEYNPEFDCDPDGVLQNQDSFMNAVEDGSRGTSLRFPIEDAILHKTRDRYAIFTACDSNEIAKEIDITVNKSVQKRGALSYFLTCALEDLAKEKTRIAYRSLHRHLKSLVRSSCPQQTPMLYGNLQDPFFDELVSGFGLPFVSLHWKDGDIILDAGQASGVHVGDEYEAFPFHFTETAGGMAREQSIRLRVKEVDGCTSRLCNVDQAKSLTMQVATTWKARLVISCSQDKTPVRMLPSLPEADRAALLQEEASYPFLRLVNSQDVSSPHVFNLGMDPTTEHYKICDVSDREVPYVPKIQRGDNNALQSLARILGHLAKFKFFETIRNPKPDHAFESSFEVTPSQLCAKDGWYEVENGGEWRVKCTNKGSSTLYLSIICFRTCWEILNMTSVEGDDELYPLQARDQQECSKDVEFESQLSDEDGDMDEEVFKFFITDKPTAFEGMMLPPLAEIFSGKGCDDDQSAGSALFDDHEKWAVKTFRIRTVR</sequence>
<comment type="caution">
    <text evidence="3">The sequence shown here is derived from an EMBL/GenBank/DDBJ whole genome shotgun (WGS) entry which is preliminary data.</text>
</comment>
<protein>
    <recommendedName>
        <fullName evidence="2">Peptidase C14 caspase domain-containing protein</fullName>
    </recommendedName>
</protein>
<dbReference type="Pfam" id="PF00656">
    <property type="entry name" value="Peptidase_C14"/>
    <property type="match status" value="1"/>
</dbReference>
<dbReference type="EMBL" id="JAULSY010000096">
    <property type="protein sequence ID" value="KAK0666075.1"/>
    <property type="molecule type" value="Genomic_DNA"/>
</dbReference>
<proteinExistence type="inferred from homology"/>
<dbReference type="PANTHER" id="PTHR48104">
    <property type="entry name" value="METACASPASE-4"/>
    <property type="match status" value="1"/>
</dbReference>
<evidence type="ECO:0000259" key="2">
    <source>
        <dbReference type="Pfam" id="PF00656"/>
    </source>
</evidence>
<evidence type="ECO:0000313" key="4">
    <source>
        <dbReference type="Proteomes" id="UP001174997"/>
    </source>
</evidence>
<dbReference type="GO" id="GO:0004197">
    <property type="term" value="F:cysteine-type endopeptidase activity"/>
    <property type="evidence" value="ECO:0007669"/>
    <property type="project" value="InterPro"/>
</dbReference>
<accession>A0AA39Z8D4</accession>
<evidence type="ECO:0000313" key="3">
    <source>
        <dbReference type="EMBL" id="KAK0666075.1"/>
    </source>
</evidence>
<reference evidence="3" key="1">
    <citation type="submission" date="2023-06" db="EMBL/GenBank/DDBJ databases">
        <title>Genome-scale phylogeny and comparative genomics of the fungal order Sordariales.</title>
        <authorList>
            <consortium name="Lawrence Berkeley National Laboratory"/>
            <person name="Hensen N."/>
            <person name="Bonometti L."/>
            <person name="Westerberg I."/>
            <person name="Brannstrom I.O."/>
            <person name="Guillou S."/>
            <person name="Cros-Aarteil S."/>
            <person name="Calhoun S."/>
            <person name="Haridas S."/>
            <person name="Kuo A."/>
            <person name="Mondo S."/>
            <person name="Pangilinan J."/>
            <person name="Riley R."/>
            <person name="Labutti K."/>
            <person name="Andreopoulos B."/>
            <person name="Lipzen A."/>
            <person name="Chen C."/>
            <person name="Yanf M."/>
            <person name="Daum C."/>
            <person name="Ng V."/>
            <person name="Clum A."/>
            <person name="Steindorff A."/>
            <person name="Ohm R."/>
            <person name="Martin F."/>
            <person name="Silar P."/>
            <person name="Natvig D."/>
            <person name="Lalanne C."/>
            <person name="Gautier V."/>
            <person name="Ament-Velasquez S.L."/>
            <person name="Kruys A."/>
            <person name="Hutchinson M.I."/>
            <person name="Powell A.J."/>
            <person name="Barry K."/>
            <person name="Miller A.N."/>
            <person name="Grigoriev I.V."/>
            <person name="Debuchy R."/>
            <person name="Gladieux P."/>
            <person name="Thoren M.H."/>
            <person name="Johannesson H."/>
        </authorList>
    </citation>
    <scope>NUCLEOTIDE SEQUENCE</scope>
    <source>
        <strain evidence="3">CBS 307.81</strain>
    </source>
</reference>
<evidence type="ECO:0000256" key="1">
    <source>
        <dbReference type="ARBA" id="ARBA00009005"/>
    </source>
</evidence>
<feature type="domain" description="Peptidase C14 caspase" evidence="2">
    <location>
        <begin position="54"/>
        <end position="335"/>
    </location>
</feature>
<keyword evidence="4" id="KW-1185">Reference proteome</keyword>